<feature type="compositionally biased region" description="Basic and acidic residues" evidence="4">
    <location>
        <begin position="187"/>
        <end position="204"/>
    </location>
</feature>
<organism evidence="6 7">
    <name type="scientific">Sphaerosporella brunnea</name>
    <dbReference type="NCBI Taxonomy" id="1250544"/>
    <lineage>
        <taxon>Eukaryota</taxon>
        <taxon>Fungi</taxon>
        <taxon>Dikarya</taxon>
        <taxon>Ascomycota</taxon>
        <taxon>Pezizomycotina</taxon>
        <taxon>Pezizomycetes</taxon>
        <taxon>Pezizales</taxon>
        <taxon>Pyronemataceae</taxon>
        <taxon>Sphaerosporella</taxon>
    </lineage>
</organism>
<keyword evidence="2" id="KW-0863">Zinc-finger</keyword>
<keyword evidence="1" id="KW-0479">Metal-binding</keyword>
<keyword evidence="3" id="KW-0862">Zinc</keyword>
<dbReference type="InParanoid" id="A0A5J5EJ00"/>
<sequence length="204" mass="22339">MALYSLRLQQPNPASQHSNRKQQGMPQRIFPLIESANIFESPRSVRSAPRMSTGPGFPPHRTGGYTSKFTEDFSSGMATPTISSSAPTTAGSSESTSSPKILTPWTCPSCKQDNGGSTRHCKNCKHLDPRRKPAVGTLLSMCCQCRHLSKTFNAPCSKCVHQKTGCKACAPKRVGARVFNSEALKTVNKEKKKREDPKEKGKQE</sequence>
<feature type="compositionally biased region" description="Low complexity" evidence="4">
    <location>
        <begin position="78"/>
        <end position="99"/>
    </location>
</feature>
<evidence type="ECO:0000256" key="1">
    <source>
        <dbReference type="ARBA" id="ARBA00022723"/>
    </source>
</evidence>
<dbReference type="PROSITE" id="PS01358">
    <property type="entry name" value="ZF_RANBP2_1"/>
    <property type="match status" value="1"/>
</dbReference>
<feature type="domain" description="RanBP2-type" evidence="5">
    <location>
        <begin position="105"/>
        <end position="124"/>
    </location>
</feature>
<comment type="caution">
    <text evidence="6">The sequence shown here is derived from an EMBL/GenBank/DDBJ whole genome shotgun (WGS) entry which is preliminary data.</text>
</comment>
<dbReference type="EMBL" id="VXIS01000293">
    <property type="protein sequence ID" value="KAA8895009.1"/>
    <property type="molecule type" value="Genomic_DNA"/>
</dbReference>
<feature type="region of interest" description="Disordered" evidence="4">
    <location>
        <begin position="1"/>
        <end position="24"/>
    </location>
</feature>
<evidence type="ECO:0000256" key="3">
    <source>
        <dbReference type="ARBA" id="ARBA00022833"/>
    </source>
</evidence>
<evidence type="ECO:0000259" key="5">
    <source>
        <dbReference type="PROSITE" id="PS01358"/>
    </source>
</evidence>
<protein>
    <recommendedName>
        <fullName evidence="5">RanBP2-type domain-containing protein</fullName>
    </recommendedName>
</protein>
<feature type="compositionally biased region" description="Polar residues" evidence="4">
    <location>
        <begin position="7"/>
        <end position="24"/>
    </location>
</feature>
<evidence type="ECO:0000313" key="6">
    <source>
        <dbReference type="EMBL" id="KAA8895009.1"/>
    </source>
</evidence>
<dbReference type="GO" id="GO:0008270">
    <property type="term" value="F:zinc ion binding"/>
    <property type="evidence" value="ECO:0007669"/>
    <property type="project" value="UniProtKB-KW"/>
</dbReference>
<dbReference type="InterPro" id="IPR001876">
    <property type="entry name" value="Znf_RanBP2"/>
</dbReference>
<gene>
    <name evidence="6" type="ORF">FN846DRAFT_894539</name>
</gene>
<feature type="compositionally biased region" description="Polar residues" evidence="4">
    <location>
        <begin position="64"/>
        <end position="77"/>
    </location>
</feature>
<feature type="region of interest" description="Disordered" evidence="4">
    <location>
        <begin position="182"/>
        <end position="204"/>
    </location>
</feature>
<dbReference type="Proteomes" id="UP000326924">
    <property type="component" value="Unassembled WGS sequence"/>
</dbReference>
<keyword evidence="7" id="KW-1185">Reference proteome</keyword>
<proteinExistence type="predicted"/>
<feature type="region of interest" description="Disordered" evidence="4">
    <location>
        <begin position="42"/>
        <end position="100"/>
    </location>
</feature>
<evidence type="ECO:0000313" key="7">
    <source>
        <dbReference type="Proteomes" id="UP000326924"/>
    </source>
</evidence>
<dbReference type="AlphaFoldDB" id="A0A5J5EJ00"/>
<reference evidence="6 7" key="1">
    <citation type="submission" date="2019-09" db="EMBL/GenBank/DDBJ databases">
        <title>Draft genome of the ectomycorrhizal ascomycete Sphaerosporella brunnea.</title>
        <authorList>
            <consortium name="DOE Joint Genome Institute"/>
            <person name="Benucci G.M."/>
            <person name="Marozzi G."/>
            <person name="Antonielli L."/>
            <person name="Sanchez S."/>
            <person name="Marco P."/>
            <person name="Wang X."/>
            <person name="Falini L.B."/>
            <person name="Barry K."/>
            <person name="Haridas S."/>
            <person name="Lipzen A."/>
            <person name="Labutti K."/>
            <person name="Grigoriev I.V."/>
            <person name="Murat C."/>
            <person name="Martin F."/>
            <person name="Albertini E."/>
            <person name="Donnini D."/>
            <person name="Bonito G."/>
        </authorList>
    </citation>
    <scope>NUCLEOTIDE SEQUENCE [LARGE SCALE GENOMIC DNA]</scope>
    <source>
        <strain evidence="6 7">Sb_GMNB300</strain>
    </source>
</reference>
<accession>A0A5J5EJ00</accession>
<evidence type="ECO:0000256" key="2">
    <source>
        <dbReference type="ARBA" id="ARBA00022771"/>
    </source>
</evidence>
<name>A0A5J5EJ00_9PEZI</name>
<evidence type="ECO:0000256" key="4">
    <source>
        <dbReference type="SAM" id="MobiDB-lite"/>
    </source>
</evidence>